<protein>
    <recommendedName>
        <fullName evidence="5">Metallo-beta-lactamase domain-containing protein</fullName>
    </recommendedName>
</protein>
<dbReference type="InterPro" id="IPR036866">
    <property type="entry name" value="RibonucZ/Hydroxyglut_hydro"/>
</dbReference>
<dbReference type="Proteomes" id="UP000240739">
    <property type="component" value="Unassembled WGS sequence"/>
</dbReference>
<evidence type="ECO:0000256" key="4">
    <source>
        <dbReference type="ARBA" id="ARBA00022833"/>
    </source>
</evidence>
<accession>A0A2T4UHQ6</accession>
<evidence type="ECO:0000259" key="5">
    <source>
        <dbReference type="SMART" id="SM00849"/>
    </source>
</evidence>
<evidence type="ECO:0000256" key="1">
    <source>
        <dbReference type="ARBA" id="ARBA00001947"/>
    </source>
</evidence>
<feature type="domain" description="Metallo-beta-lactamase" evidence="5">
    <location>
        <begin position="36"/>
        <end position="203"/>
    </location>
</feature>
<keyword evidence="2" id="KW-0479">Metal-binding</keyword>
<evidence type="ECO:0000313" key="6">
    <source>
        <dbReference type="EMBL" id="PTL58735.1"/>
    </source>
</evidence>
<dbReference type="Pfam" id="PF00753">
    <property type="entry name" value="Lactamase_B"/>
    <property type="match status" value="1"/>
</dbReference>
<dbReference type="Gene3D" id="3.60.15.10">
    <property type="entry name" value="Ribonuclease Z/Hydroxyacylglutathione hydrolase-like"/>
    <property type="match status" value="1"/>
</dbReference>
<organism evidence="6 7">
    <name type="scientific">Paraconexibacter algicola</name>
    <dbReference type="NCBI Taxonomy" id="2133960"/>
    <lineage>
        <taxon>Bacteria</taxon>
        <taxon>Bacillati</taxon>
        <taxon>Actinomycetota</taxon>
        <taxon>Thermoleophilia</taxon>
        <taxon>Solirubrobacterales</taxon>
        <taxon>Paraconexibacteraceae</taxon>
        <taxon>Paraconexibacter</taxon>
    </lineage>
</organism>
<dbReference type="InterPro" id="IPR001279">
    <property type="entry name" value="Metallo-B-lactamas"/>
</dbReference>
<dbReference type="PANTHER" id="PTHR46233:SF3">
    <property type="entry name" value="HYDROXYACYLGLUTATHIONE HYDROLASE GLOC"/>
    <property type="match status" value="1"/>
</dbReference>
<keyword evidence="7" id="KW-1185">Reference proteome</keyword>
<keyword evidence="3" id="KW-0378">Hydrolase</keyword>
<dbReference type="GO" id="GO:0016787">
    <property type="term" value="F:hydrolase activity"/>
    <property type="evidence" value="ECO:0007669"/>
    <property type="project" value="UniProtKB-KW"/>
</dbReference>
<dbReference type="InterPro" id="IPR051453">
    <property type="entry name" value="MBL_Glyoxalase_II"/>
</dbReference>
<reference evidence="6 7" key="1">
    <citation type="submission" date="2018-03" db="EMBL/GenBank/DDBJ databases">
        <title>Aquarubrobacter algicola gen. nov., sp. nov., a novel actinobacterium isolated from shallow eutrophic lake during the end of cyanobacterial harmful algal blooms.</title>
        <authorList>
            <person name="Chun S.J."/>
        </authorList>
    </citation>
    <scope>NUCLEOTIDE SEQUENCE [LARGE SCALE GENOMIC DNA]</scope>
    <source>
        <strain evidence="6 7">Seoho-28</strain>
    </source>
</reference>
<evidence type="ECO:0000256" key="2">
    <source>
        <dbReference type="ARBA" id="ARBA00022723"/>
    </source>
</evidence>
<proteinExistence type="predicted"/>
<dbReference type="GO" id="GO:0046872">
    <property type="term" value="F:metal ion binding"/>
    <property type="evidence" value="ECO:0007669"/>
    <property type="project" value="UniProtKB-KW"/>
</dbReference>
<comment type="cofactor">
    <cofactor evidence="1">
        <name>Zn(2+)</name>
        <dbReference type="ChEBI" id="CHEBI:29105"/>
    </cofactor>
</comment>
<name>A0A2T4UHQ6_9ACTN</name>
<dbReference type="EMBL" id="PYYB01000001">
    <property type="protein sequence ID" value="PTL58735.1"/>
    <property type="molecule type" value="Genomic_DNA"/>
</dbReference>
<sequence>MSATGCSTRRCPPSRPTRRARVGGVITERSLLPDFVTNTYLVADKEGGTAFFVDAGGPVAPLIERAKELDVTVTHVLLTHHHYDHVCDLQAVVDAYPGVEVLSNPSETALLEDQYAALVTGEVLPGERLTIGELEIDVLHTPGHTLGMLSLHVGGEVFTGDTLFKNSVGGVRAPGHTTFADIKHSIMEVLLALPPETVIRPGHTDPTTVADEWEHNSFVRIWRGLDPEGSAPCKALDEDATLIHLGDDYDGGHKAWVRWPDGSDDIVPGSKIEQL</sequence>
<evidence type="ECO:0000256" key="3">
    <source>
        <dbReference type="ARBA" id="ARBA00022801"/>
    </source>
</evidence>
<dbReference type="PANTHER" id="PTHR46233">
    <property type="entry name" value="HYDROXYACYLGLUTATHIONE HYDROLASE GLOC"/>
    <property type="match status" value="1"/>
</dbReference>
<gene>
    <name evidence="6" type="ORF">C7Y72_03265</name>
</gene>
<dbReference type="SMART" id="SM00849">
    <property type="entry name" value="Lactamase_B"/>
    <property type="match status" value="1"/>
</dbReference>
<dbReference type="AlphaFoldDB" id="A0A2T4UHQ6"/>
<dbReference type="SUPFAM" id="SSF56281">
    <property type="entry name" value="Metallo-hydrolase/oxidoreductase"/>
    <property type="match status" value="1"/>
</dbReference>
<evidence type="ECO:0000313" key="7">
    <source>
        <dbReference type="Proteomes" id="UP000240739"/>
    </source>
</evidence>
<keyword evidence="4" id="KW-0862">Zinc</keyword>
<comment type="caution">
    <text evidence="6">The sequence shown here is derived from an EMBL/GenBank/DDBJ whole genome shotgun (WGS) entry which is preliminary data.</text>
</comment>
<dbReference type="CDD" id="cd06262">
    <property type="entry name" value="metallo-hydrolase-like_MBL-fold"/>
    <property type="match status" value="1"/>
</dbReference>